<comment type="caution">
    <text evidence="4">The sequence shown here is derived from an EMBL/GenBank/DDBJ whole genome shotgun (WGS) entry which is preliminary data.</text>
</comment>
<proteinExistence type="predicted"/>
<evidence type="ECO:0000256" key="2">
    <source>
        <dbReference type="SAM" id="Phobius"/>
    </source>
</evidence>
<organism evidence="4 5">
    <name type="scientific">Polyplosphaeria fusca</name>
    <dbReference type="NCBI Taxonomy" id="682080"/>
    <lineage>
        <taxon>Eukaryota</taxon>
        <taxon>Fungi</taxon>
        <taxon>Dikarya</taxon>
        <taxon>Ascomycota</taxon>
        <taxon>Pezizomycotina</taxon>
        <taxon>Dothideomycetes</taxon>
        <taxon>Pleosporomycetidae</taxon>
        <taxon>Pleosporales</taxon>
        <taxon>Tetraplosphaeriaceae</taxon>
        <taxon>Polyplosphaeria</taxon>
    </lineage>
</organism>
<keyword evidence="2" id="KW-0472">Membrane</keyword>
<gene>
    <name evidence="4" type="ORF">EJ04DRAFT_426619</name>
</gene>
<feature type="domain" description="DUF6594" evidence="3">
    <location>
        <begin position="36"/>
        <end position="190"/>
    </location>
</feature>
<evidence type="ECO:0000313" key="5">
    <source>
        <dbReference type="Proteomes" id="UP000799444"/>
    </source>
</evidence>
<dbReference type="Pfam" id="PF20237">
    <property type="entry name" value="DUF6594"/>
    <property type="match status" value="1"/>
</dbReference>
<dbReference type="PANTHER" id="PTHR34502">
    <property type="entry name" value="DUF6594 DOMAIN-CONTAINING PROTEIN-RELATED"/>
    <property type="match status" value="1"/>
</dbReference>
<evidence type="ECO:0000256" key="1">
    <source>
        <dbReference type="SAM" id="MobiDB-lite"/>
    </source>
</evidence>
<name>A0A9P4V4G3_9PLEO</name>
<sequence length="263" mass="28904">MGQVQTAPPFHPPTQPPHYQAHPTGPDMTKKTVVGYELLADKLTEGPKDETGGSAEGQVLPMYRKFEALNHRILLHLQDEIAELEEELRYVDESIAQSSPSPHASRRAEARYGSELHYRRTDMLGRIFIKLGQYNQALSSFSTMLKNLDPASTEEVHAYHSWMEKHAPIDCSEARFLEQKDDLLAVSRRRSAASVGGAGLHQSMALGLPLMAVLPLIALAVVPGVLGRLFVIVLIGSAEVGVVVSTELMGLLTVREWVVCASM</sequence>
<feature type="transmembrane region" description="Helical" evidence="2">
    <location>
        <begin position="229"/>
        <end position="254"/>
    </location>
</feature>
<keyword evidence="2" id="KW-1133">Transmembrane helix</keyword>
<feature type="transmembrane region" description="Helical" evidence="2">
    <location>
        <begin position="204"/>
        <end position="223"/>
    </location>
</feature>
<feature type="region of interest" description="Disordered" evidence="1">
    <location>
        <begin position="1"/>
        <end position="28"/>
    </location>
</feature>
<dbReference type="EMBL" id="ML996104">
    <property type="protein sequence ID" value="KAF2739527.1"/>
    <property type="molecule type" value="Genomic_DNA"/>
</dbReference>
<protein>
    <recommendedName>
        <fullName evidence="3">DUF6594 domain-containing protein</fullName>
    </recommendedName>
</protein>
<dbReference type="Proteomes" id="UP000799444">
    <property type="component" value="Unassembled WGS sequence"/>
</dbReference>
<keyword evidence="5" id="KW-1185">Reference proteome</keyword>
<evidence type="ECO:0000313" key="4">
    <source>
        <dbReference type="EMBL" id="KAF2739527.1"/>
    </source>
</evidence>
<accession>A0A9P4V4G3</accession>
<dbReference type="OrthoDB" id="5416037at2759"/>
<evidence type="ECO:0000259" key="3">
    <source>
        <dbReference type="Pfam" id="PF20237"/>
    </source>
</evidence>
<keyword evidence="2" id="KW-0812">Transmembrane</keyword>
<dbReference type="AlphaFoldDB" id="A0A9P4V4G3"/>
<reference evidence="4" key="1">
    <citation type="journal article" date="2020" name="Stud. Mycol.">
        <title>101 Dothideomycetes genomes: a test case for predicting lifestyles and emergence of pathogens.</title>
        <authorList>
            <person name="Haridas S."/>
            <person name="Albert R."/>
            <person name="Binder M."/>
            <person name="Bloem J."/>
            <person name="Labutti K."/>
            <person name="Salamov A."/>
            <person name="Andreopoulos B."/>
            <person name="Baker S."/>
            <person name="Barry K."/>
            <person name="Bills G."/>
            <person name="Bluhm B."/>
            <person name="Cannon C."/>
            <person name="Castanera R."/>
            <person name="Culley D."/>
            <person name="Daum C."/>
            <person name="Ezra D."/>
            <person name="Gonzalez J."/>
            <person name="Henrissat B."/>
            <person name="Kuo A."/>
            <person name="Liang C."/>
            <person name="Lipzen A."/>
            <person name="Lutzoni F."/>
            <person name="Magnuson J."/>
            <person name="Mondo S."/>
            <person name="Nolan M."/>
            <person name="Ohm R."/>
            <person name="Pangilinan J."/>
            <person name="Park H.-J."/>
            <person name="Ramirez L."/>
            <person name="Alfaro M."/>
            <person name="Sun H."/>
            <person name="Tritt A."/>
            <person name="Yoshinaga Y."/>
            <person name="Zwiers L.-H."/>
            <person name="Turgeon B."/>
            <person name="Goodwin S."/>
            <person name="Spatafora J."/>
            <person name="Crous P."/>
            <person name="Grigoriev I."/>
        </authorList>
    </citation>
    <scope>NUCLEOTIDE SEQUENCE</scope>
    <source>
        <strain evidence="4">CBS 125425</strain>
    </source>
</reference>
<dbReference type="PANTHER" id="PTHR34502:SF6">
    <property type="entry name" value="DUF6594 DOMAIN-CONTAINING PROTEIN"/>
    <property type="match status" value="1"/>
</dbReference>
<dbReference type="InterPro" id="IPR046529">
    <property type="entry name" value="DUF6594"/>
</dbReference>